<name>A0AB33JSR9_9ACTN</name>
<sequence>MQTRPPVVMPEDEVQFRLAQLLLLLDAVCGHEQYGASLERIGYYDFLSANPFLVVPSEDRDAGRLRLAGFDPQVLAYASSSQRFTSRRERIQHDLALLVAYDCCAVSNHDKALHYAITDIGRTLSARLTATYATSFSTAAAIVVRRLRRLSDKALREQTAQWLRPASHDGPAAALLGILGTGPAPFTDTPRGE</sequence>
<proteinExistence type="predicted"/>
<dbReference type="EMBL" id="AP035881">
    <property type="protein sequence ID" value="BFP45065.1"/>
    <property type="molecule type" value="Genomic_DNA"/>
</dbReference>
<accession>A0AB33JSR9</accession>
<organism evidence="1">
    <name type="scientific">Kitasatospora sp. CMC57</name>
    <dbReference type="NCBI Taxonomy" id="3231513"/>
    <lineage>
        <taxon>Bacteria</taxon>
        <taxon>Bacillati</taxon>
        <taxon>Actinomycetota</taxon>
        <taxon>Actinomycetes</taxon>
        <taxon>Kitasatosporales</taxon>
        <taxon>Streptomycetaceae</taxon>
        <taxon>Kitasatospora</taxon>
    </lineage>
</organism>
<protein>
    <submittedName>
        <fullName evidence="1">Uncharacterized protein</fullName>
    </submittedName>
</protein>
<dbReference type="AlphaFoldDB" id="A0AB33JSR9"/>
<evidence type="ECO:0000313" key="1">
    <source>
        <dbReference type="EMBL" id="BFP45065.1"/>
    </source>
</evidence>
<reference evidence="1" key="1">
    <citation type="submission" date="2024-07" db="EMBL/GenBank/DDBJ databases">
        <title>Complete genome sequences of cellulolytic bacteria, Kitasatospora sp. CMC57 and Streptomyces sp. CMC78, isolated from Japanese agricultural soil.</title>
        <authorList>
            <person name="Hashimoto T."/>
            <person name="Ito M."/>
            <person name="Iwamoto M."/>
            <person name="Fukahori D."/>
            <person name="Shoda T."/>
            <person name="Sakoda M."/>
            <person name="Morohoshi T."/>
            <person name="Mitsuboshi M."/>
            <person name="Nishizawa T."/>
        </authorList>
    </citation>
    <scope>NUCLEOTIDE SEQUENCE</scope>
    <source>
        <strain evidence="1">CMC57</strain>
    </source>
</reference>
<dbReference type="InterPro" id="IPR046904">
    <property type="entry name" value="ABC-3C_MC2"/>
</dbReference>
<dbReference type="RefSeq" id="WP_407987610.1">
    <property type="nucleotide sequence ID" value="NZ_AP035881.2"/>
</dbReference>
<gene>
    <name evidence="1" type="ORF">KCMC57_14330</name>
</gene>
<dbReference type="Pfam" id="PF20288">
    <property type="entry name" value="MC2"/>
    <property type="match status" value="1"/>
</dbReference>